<dbReference type="Proteomes" id="UP000251075">
    <property type="component" value="Unassembled WGS sequence"/>
</dbReference>
<accession>A0A364P3S3</accession>
<proteinExistence type="predicted"/>
<feature type="region of interest" description="Disordered" evidence="2">
    <location>
        <begin position="39"/>
        <end position="77"/>
    </location>
</feature>
<keyword evidence="4" id="KW-1185">Reference proteome</keyword>
<evidence type="ECO:0000256" key="2">
    <source>
        <dbReference type="SAM" id="MobiDB-lite"/>
    </source>
</evidence>
<protein>
    <submittedName>
        <fullName evidence="3">Uncharacterized protein</fullName>
    </submittedName>
</protein>
<sequence length="299" mass="32571">MPEGPAKDREIQNYNDLSQHLETLKGEIQNLIMTAPDIVAATSADPRDEPASASRDSPDGDHDIGGLANGAEQTANTDPRIAALRERAAAPIEDPVRSVLLKQVENWTEGEMKDVLRSAGEDFTGWRSGDPLKAHLYERVQDWHTTHYGDGEQQYDGGKPVEPRPIRAIPEQASPHVTPQGEDLWQASARMGDKIAKAAESDGYGTAVKGLQRGLNLFNDANPLPERSSAWGDYTKQPPLAEDGDYGPKTDFALKAALTRHGTEDVDKALSLGRFNIFTREAADPDAFSQDFGAEMGLL</sequence>
<evidence type="ECO:0000313" key="4">
    <source>
        <dbReference type="Proteomes" id="UP000251075"/>
    </source>
</evidence>
<name>A0A364P3S3_9PROT</name>
<keyword evidence="1" id="KW-0175">Coiled coil</keyword>
<organism evidence="3 4">
    <name type="scientific">Paramagnetospirillum kuznetsovii</name>
    <dbReference type="NCBI Taxonomy" id="2053833"/>
    <lineage>
        <taxon>Bacteria</taxon>
        <taxon>Pseudomonadati</taxon>
        <taxon>Pseudomonadota</taxon>
        <taxon>Alphaproteobacteria</taxon>
        <taxon>Rhodospirillales</taxon>
        <taxon>Magnetospirillaceae</taxon>
        <taxon>Paramagnetospirillum</taxon>
    </lineage>
</organism>
<feature type="compositionally biased region" description="Basic and acidic residues" evidence="2">
    <location>
        <begin position="45"/>
        <end position="64"/>
    </location>
</feature>
<comment type="caution">
    <text evidence="3">The sequence shown here is derived from an EMBL/GenBank/DDBJ whole genome shotgun (WGS) entry which is preliminary data.</text>
</comment>
<dbReference type="AlphaFoldDB" id="A0A364P3S3"/>
<evidence type="ECO:0000313" key="3">
    <source>
        <dbReference type="EMBL" id="RAU23807.1"/>
    </source>
</evidence>
<feature type="coiled-coil region" evidence="1">
    <location>
        <begin position="7"/>
        <end position="34"/>
    </location>
</feature>
<reference evidence="3 4" key="1">
    <citation type="submission" date="2017-11" db="EMBL/GenBank/DDBJ databases">
        <title>Draft genome sequence of magnetotactic bacterium Magnetospirillum kuznetsovii LBB-42.</title>
        <authorList>
            <person name="Grouzdev D.S."/>
            <person name="Rysina M.S."/>
            <person name="Baslerov R.V."/>
            <person name="Koziaeva V."/>
        </authorList>
    </citation>
    <scope>NUCLEOTIDE SEQUENCE [LARGE SCALE GENOMIC DNA]</scope>
    <source>
        <strain evidence="3 4">LBB-42</strain>
    </source>
</reference>
<evidence type="ECO:0000256" key="1">
    <source>
        <dbReference type="SAM" id="Coils"/>
    </source>
</evidence>
<gene>
    <name evidence="3" type="ORF">CU669_01585</name>
</gene>
<dbReference type="EMBL" id="PGTO01000001">
    <property type="protein sequence ID" value="RAU23807.1"/>
    <property type="molecule type" value="Genomic_DNA"/>
</dbReference>